<keyword evidence="1" id="KW-0472">Membrane</keyword>
<feature type="transmembrane region" description="Helical" evidence="1">
    <location>
        <begin position="26"/>
        <end position="44"/>
    </location>
</feature>
<proteinExistence type="predicted"/>
<gene>
    <name evidence="2" type="ORF">ROLI_044860</name>
</gene>
<evidence type="ECO:0000256" key="1">
    <source>
        <dbReference type="SAM" id="Phobius"/>
    </source>
</evidence>
<evidence type="ECO:0000313" key="3">
    <source>
        <dbReference type="Proteomes" id="UP001318682"/>
    </source>
</evidence>
<keyword evidence="3" id="KW-1185">Reference proteome</keyword>
<accession>A0ABZ2C283</accession>
<organism evidence="2 3">
    <name type="scientific">Roseobacter fucihabitans</name>
    <dbReference type="NCBI Taxonomy" id="1537242"/>
    <lineage>
        <taxon>Bacteria</taxon>
        <taxon>Pseudomonadati</taxon>
        <taxon>Pseudomonadota</taxon>
        <taxon>Alphaproteobacteria</taxon>
        <taxon>Rhodobacterales</taxon>
        <taxon>Roseobacteraceae</taxon>
        <taxon>Roseobacter</taxon>
    </lineage>
</organism>
<dbReference type="EMBL" id="CP143423">
    <property type="protein sequence ID" value="WVX51385.1"/>
    <property type="molecule type" value="Genomic_DNA"/>
</dbReference>
<protein>
    <submittedName>
        <fullName evidence="2">Uncharacterized protein</fullName>
    </submittedName>
</protein>
<evidence type="ECO:0000313" key="2">
    <source>
        <dbReference type="EMBL" id="WVX51385.1"/>
    </source>
</evidence>
<keyword evidence="1" id="KW-1133">Transmembrane helix</keyword>
<keyword evidence="1" id="KW-0812">Transmembrane</keyword>
<sequence length="185" mass="20633">MQSRNHDGARWLGRPLLPRSQTPRSFIIIALACVGIGVACGSVATASDIQPQDGHWLAVMKFGSVSGCSPEMRREIEADAEDEVLYSKALTFPEPLDLNKLNEAWDVDIAWTRERANQWAGQMTETERTLYGKITTVTDLETRVISDGLIDQLAVITVNFPRRMAERMGSKEPCVIHAAITHRLR</sequence>
<dbReference type="Proteomes" id="UP001318682">
    <property type="component" value="Chromosome"/>
</dbReference>
<reference evidence="3" key="1">
    <citation type="submission" date="2024-01" db="EMBL/GenBank/DDBJ databases">
        <title>Roseobacter fucihabitans sp. nov., isolated from the brown alga Fucus spiralis.</title>
        <authorList>
            <person name="Hahnke S."/>
            <person name="Berger M."/>
            <person name="Schlingloff A."/>
            <person name="Athale I."/>
            <person name="Neumann-Schaal M."/>
            <person name="Adenaya A."/>
            <person name="Poehlein A."/>
            <person name="Daniel R."/>
            <person name="Pertersen J."/>
            <person name="Brinkhoff T."/>
        </authorList>
    </citation>
    <scope>NUCLEOTIDE SEQUENCE [LARGE SCALE GENOMIC DNA]</scope>
    <source>
        <strain evidence="3">B14</strain>
    </source>
</reference>
<name>A0ABZ2C283_9RHOB</name>